<evidence type="ECO:0000313" key="7">
    <source>
        <dbReference type="Proteomes" id="UP000283538"/>
    </source>
</evidence>
<dbReference type="AlphaFoldDB" id="A0A380YM15"/>
<feature type="transmembrane region" description="Helical" evidence="2">
    <location>
        <begin position="472"/>
        <end position="496"/>
    </location>
</feature>
<name>A0A380YM15_9BACE</name>
<reference evidence="4 7" key="2">
    <citation type="submission" date="2018-08" db="EMBL/GenBank/DDBJ databases">
        <title>A genome reference for cultivated species of the human gut microbiota.</title>
        <authorList>
            <person name="Zou Y."/>
            <person name="Xue W."/>
            <person name="Luo G."/>
        </authorList>
    </citation>
    <scope>NUCLEOTIDE SEQUENCE [LARGE SCALE GENOMIC DNA]</scope>
    <source>
        <strain evidence="4 7">AM26-26AC</strain>
    </source>
</reference>
<dbReference type="Proteomes" id="UP000283538">
    <property type="component" value="Unassembled WGS sequence"/>
</dbReference>
<gene>
    <name evidence="4" type="ORF">DW701_14060</name>
    <name evidence="3" type="ORF">INE88_04121</name>
    <name evidence="5" type="ORF">NCTC11155_00941</name>
</gene>
<dbReference type="Proteomes" id="UP000679226">
    <property type="component" value="Chromosome"/>
</dbReference>
<dbReference type="InterPro" id="IPR050445">
    <property type="entry name" value="Bact_polysacc_biosynth/exp"/>
</dbReference>
<dbReference type="GeneID" id="93070872"/>
<dbReference type="EMBL" id="UFSX01000001">
    <property type="protein sequence ID" value="SUV28980.1"/>
    <property type="molecule type" value="Genomic_DNA"/>
</dbReference>
<reference evidence="5 6" key="1">
    <citation type="submission" date="2018-06" db="EMBL/GenBank/DDBJ databases">
        <authorList>
            <consortium name="Pathogen Informatics"/>
            <person name="Doyle S."/>
        </authorList>
    </citation>
    <scope>NUCLEOTIDE SEQUENCE [LARGE SCALE GENOMIC DNA]</scope>
    <source>
        <strain evidence="5 6">NCTC11155</strain>
    </source>
</reference>
<evidence type="ECO:0000256" key="1">
    <source>
        <dbReference type="SAM" id="Coils"/>
    </source>
</evidence>
<dbReference type="PANTHER" id="PTHR32309:SF13">
    <property type="entry name" value="FERRIC ENTEROBACTIN TRANSPORT PROTEIN FEPE"/>
    <property type="match status" value="1"/>
</dbReference>
<reference evidence="3" key="3">
    <citation type="journal article" date="2021" name="PLoS Genet.">
        <title>Mobile Type VI secretion system loci of the gut Bacteroidales display extensive intra-ecosystem transfer, multi-species spread and geographical clustering.</title>
        <authorList>
            <person name="Garcia-Bayona L."/>
            <person name="Coyne M.J."/>
            <person name="Comstock L.E."/>
        </authorList>
    </citation>
    <scope>NUCLEOTIDE SEQUENCE</scope>
    <source>
        <strain evidence="3">CL11T00C20</strain>
    </source>
</reference>
<evidence type="ECO:0000313" key="4">
    <source>
        <dbReference type="EMBL" id="RHF05548.1"/>
    </source>
</evidence>
<evidence type="ECO:0000313" key="3">
    <source>
        <dbReference type="EMBL" id="QUT47268.1"/>
    </source>
</evidence>
<feature type="coiled-coil region" evidence="1">
    <location>
        <begin position="272"/>
        <end position="358"/>
    </location>
</feature>
<dbReference type="STRING" id="483216.BACEGG_01804"/>
<evidence type="ECO:0000313" key="5">
    <source>
        <dbReference type="EMBL" id="SUV28980.1"/>
    </source>
</evidence>
<dbReference type="OrthoDB" id="781284at2"/>
<sequence>MDVIQFIPQFLYRIRYRLLWGSLIVTALVIYFTQFLPFSYTVNSNIYAGVTNASSVTEERSDYFSINSTFDNIINIGKSKGTLEKVSVRLLATCLVHGNEGKDTPYILAKHYRQLLQITPKEVLTLVDRQSVDKTTENLRKYRQPHKGNFVFSIFSQPSNPFFSFKALNKIIIRRLGNSDLIDINYTCSDPGIAQNTIAILEEELTEAYEILRFSSTRNVIAYFEEQVKKAKSALTKEEDDLMRYNVQEEVINYGEQTKALAITKYEVDDRYELARRQYESARSLLDMLEKKMDVRARLIRTNTDLLQELDKVSKLNEKITEQEIFTADTQHSTNEELTRSKRELKQAEDNISHLSDNINEYAFSKEGVGIQNMVNEWLLAVINEAKAQAELKVLEDRRKDIREGYKTLSPVGTQVNRKERAVGLAEDTYREVLRGLSEARLRLKNIEMSTSNLQIITPPEYPLTDNGRKRLLYIIAAFVGSVIFIIGFSLLVELIDRTLRDADRSRRLTGLPVIAAFNGISNLKFRGFLKACNRRAAAYVCQQLNQYLKPGQSIVINLLSMEEREGKSFLARYFADYWKTEGLKVRIVSYHIDFEVDKKEYIQAQQLSDFWQKNDAEETPDIILVEYPALCHFTVPESVIAGANVNLLIANAVRLWSAKDDARMQSLRKILAEKPFFLYLNNADREVVESFTGPLPPYNSLHSFLSNLAQLGLTSQKAAVK</sequence>
<dbReference type="EMBL" id="QSLA01000017">
    <property type="protein sequence ID" value="RHF05548.1"/>
    <property type="molecule type" value="Genomic_DNA"/>
</dbReference>
<dbReference type="KEGG" id="beg:INE88_04121"/>
<organism evidence="5 6">
    <name type="scientific">Bacteroides eggerthii</name>
    <dbReference type="NCBI Taxonomy" id="28111"/>
    <lineage>
        <taxon>Bacteria</taxon>
        <taxon>Pseudomonadati</taxon>
        <taxon>Bacteroidota</taxon>
        <taxon>Bacteroidia</taxon>
        <taxon>Bacteroidales</taxon>
        <taxon>Bacteroidaceae</taxon>
        <taxon>Bacteroides</taxon>
    </lineage>
</organism>
<dbReference type="GO" id="GO:0005886">
    <property type="term" value="C:plasma membrane"/>
    <property type="evidence" value="ECO:0007669"/>
    <property type="project" value="TreeGrafter"/>
</dbReference>
<dbReference type="PANTHER" id="PTHR32309">
    <property type="entry name" value="TYROSINE-PROTEIN KINASE"/>
    <property type="match status" value="1"/>
</dbReference>
<dbReference type="Proteomes" id="UP000254424">
    <property type="component" value="Unassembled WGS sequence"/>
</dbReference>
<dbReference type="GO" id="GO:0004713">
    <property type="term" value="F:protein tyrosine kinase activity"/>
    <property type="evidence" value="ECO:0007669"/>
    <property type="project" value="TreeGrafter"/>
</dbReference>
<feature type="coiled-coil region" evidence="1">
    <location>
        <begin position="221"/>
        <end position="248"/>
    </location>
</feature>
<protein>
    <submittedName>
        <fullName evidence="3">Pepcterm_ChnLen: polysaccharide chain length determinant protein, PEP-CTERM locus subfamily</fullName>
    </submittedName>
    <submittedName>
        <fullName evidence="5">Putative transmembrane protein</fullName>
    </submittedName>
</protein>
<accession>A0A380YM15</accession>
<keyword evidence="2" id="KW-0472">Membrane</keyword>
<evidence type="ECO:0000313" key="6">
    <source>
        <dbReference type="Proteomes" id="UP000254424"/>
    </source>
</evidence>
<feature type="transmembrane region" description="Helical" evidence="2">
    <location>
        <begin position="18"/>
        <end position="36"/>
    </location>
</feature>
<dbReference type="RefSeq" id="WP_004290093.1">
    <property type="nucleotide sequence ID" value="NZ_CABKNQ010000019.1"/>
</dbReference>
<dbReference type="EMBL" id="CP072227">
    <property type="protein sequence ID" value="QUT47268.1"/>
    <property type="molecule type" value="Genomic_DNA"/>
</dbReference>
<evidence type="ECO:0000256" key="2">
    <source>
        <dbReference type="SAM" id="Phobius"/>
    </source>
</evidence>
<keyword evidence="1" id="KW-0175">Coiled coil</keyword>
<keyword evidence="2 5" id="KW-0812">Transmembrane</keyword>
<keyword evidence="2" id="KW-1133">Transmembrane helix</keyword>
<proteinExistence type="predicted"/>